<feature type="region of interest" description="Disordered" evidence="1">
    <location>
        <begin position="143"/>
        <end position="228"/>
    </location>
</feature>
<evidence type="ECO:0000313" key="3">
    <source>
        <dbReference type="EMBL" id="OCB91501.1"/>
    </source>
</evidence>
<sequence>MSSGSEEYLWDTDGRIEYSSGWQLTEIPCDETCEEGTFHSTTTRGATASLSFLGSQVTVNGYIFPGDATVSAKYSIDGGESETRTEASNSGGQVYLSTDLFTSDALPLAQHSIRVEVDGTSSSRNYSIVYFLVNSNDQGVVASSFSSSTSSGGTSSSMTSNGPLAGAATTGPTTSTSADATITSAAPNDTSTGTTFTGSGPSAIATSSSSVSFNESSSSTQANSDTDGEGVPVGVLLGGILGGLGLVAIIALICYLFYRDKRKRRTGLANNDLSDVPSRGPPSRERHDAIYPFIISEILTSPDHTSPTMHDISPKGNPYPAWRGVESTEQTVSSGPIDPPAYTSLRYYQD</sequence>
<protein>
    <recommendedName>
        <fullName evidence="5">Mid2 domain-containing protein</fullName>
    </recommendedName>
</protein>
<dbReference type="OrthoDB" id="3265734at2759"/>
<evidence type="ECO:0000256" key="2">
    <source>
        <dbReference type="SAM" id="Phobius"/>
    </source>
</evidence>
<dbReference type="Gene3D" id="2.60.120.260">
    <property type="entry name" value="Galactose-binding domain-like"/>
    <property type="match status" value="1"/>
</dbReference>
<dbReference type="AlphaFoldDB" id="A0A9Q5NBV3"/>
<organism evidence="3 4">
    <name type="scientific">Sanghuangporus baumii</name>
    <name type="common">Phellinus baumii</name>
    <dbReference type="NCBI Taxonomy" id="108892"/>
    <lineage>
        <taxon>Eukaryota</taxon>
        <taxon>Fungi</taxon>
        <taxon>Dikarya</taxon>
        <taxon>Basidiomycota</taxon>
        <taxon>Agaricomycotina</taxon>
        <taxon>Agaricomycetes</taxon>
        <taxon>Hymenochaetales</taxon>
        <taxon>Hymenochaetaceae</taxon>
        <taxon>Sanghuangporus</taxon>
    </lineage>
</organism>
<evidence type="ECO:0000313" key="4">
    <source>
        <dbReference type="Proteomes" id="UP000757232"/>
    </source>
</evidence>
<keyword evidence="2" id="KW-0812">Transmembrane</keyword>
<keyword evidence="2" id="KW-1133">Transmembrane helix</keyword>
<dbReference type="Proteomes" id="UP000757232">
    <property type="component" value="Unassembled WGS sequence"/>
</dbReference>
<reference evidence="3" key="1">
    <citation type="submission" date="2016-06" db="EMBL/GenBank/DDBJ databases">
        <title>Draft Genome sequence of the fungus Inonotus baumii.</title>
        <authorList>
            <person name="Zhu H."/>
            <person name="Lin W."/>
        </authorList>
    </citation>
    <scope>NUCLEOTIDE SEQUENCE</scope>
    <source>
        <strain evidence="3">821</strain>
    </source>
</reference>
<proteinExistence type="predicted"/>
<keyword evidence="2" id="KW-0472">Membrane</keyword>
<evidence type="ECO:0000256" key="1">
    <source>
        <dbReference type="SAM" id="MobiDB-lite"/>
    </source>
</evidence>
<name>A0A9Q5NBV3_SANBA</name>
<comment type="caution">
    <text evidence="3">The sequence shown here is derived from an EMBL/GenBank/DDBJ whole genome shotgun (WGS) entry which is preliminary data.</text>
</comment>
<evidence type="ECO:0008006" key="5">
    <source>
        <dbReference type="Google" id="ProtNLM"/>
    </source>
</evidence>
<feature type="transmembrane region" description="Helical" evidence="2">
    <location>
        <begin position="233"/>
        <end position="258"/>
    </location>
</feature>
<feature type="region of interest" description="Disordered" evidence="1">
    <location>
        <begin position="304"/>
        <end position="350"/>
    </location>
</feature>
<feature type="compositionally biased region" description="Low complexity" evidence="1">
    <location>
        <begin position="143"/>
        <end position="219"/>
    </location>
</feature>
<gene>
    <name evidence="3" type="ORF">A7U60_g1236</name>
</gene>
<accession>A0A9Q5NBV3</accession>
<keyword evidence="4" id="KW-1185">Reference proteome</keyword>
<dbReference type="EMBL" id="LNZH02000084">
    <property type="protein sequence ID" value="OCB91501.1"/>
    <property type="molecule type" value="Genomic_DNA"/>
</dbReference>